<dbReference type="Gene3D" id="3.40.50.1820">
    <property type="entry name" value="alpha/beta hydrolase"/>
    <property type="match status" value="1"/>
</dbReference>
<evidence type="ECO:0000313" key="2">
    <source>
        <dbReference type="EMBL" id="CAK0785361.1"/>
    </source>
</evidence>
<dbReference type="Pfam" id="PF00168">
    <property type="entry name" value="C2"/>
    <property type="match status" value="1"/>
</dbReference>
<evidence type="ECO:0000259" key="1">
    <source>
        <dbReference type="PROSITE" id="PS50004"/>
    </source>
</evidence>
<organism evidence="2 3">
    <name type="scientific">Coccomyxa viridis</name>
    <dbReference type="NCBI Taxonomy" id="1274662"/>
    <lineage>
        <taxon>Eukaryota</taxon>
        <taxon>Viridiplantae</taxon>
        <taxon>Chlorophyta</taxon>
        <taxon>core chlorophytes</taxon>
        <taxon>Trebouxiophyceae</taxon>
        <taxon>Trebouxiophyceae incertae sedis</taxon>
        <taxon>Coccomyxaceae</taxon>
        <taxon>Coccomyxa</taxon>
    </lineage>
</organism>
<keyword evidence="3" id="KW-1185">Reference proteome</keyword>
<dbReference type="SUPFAM" id="SSF49562">
    <property type="entry name" value="C2 domain (Calcium/lipid-binding domain, CaLB)"/>
    <property type="match status" value="1"/>
</dbReference>
<evidence type="ECO:0000313" key="3">
    <source>
        <dbReference type="Proteomes" id="UP001314263"/>
    </source>
</evidence>
<dbReference type="InterPro" id="IPR000008">
    <property type="entry name" value="C2_dom"/>
</dbReference>
<proteinExistence type="predicted"/>
<dbReference type="PROSITE" id="PS50004">
    <property type="entry name" value="C2"/>
    <property type="match status" value="1"/>
</dbReference>
<dbReference type="CDD" id="cd00519">
    <property type="entry name" value="Lipase_3"/>
    <property type="match status" value="1"/>
</dbReference>
<dbReference type="SUPFAM" id="SSF53474">
    <property type="entry name" value="alpha/beta-Hydrolases"/>
    <property type="match status" value="1"/>
</dbReference>
<dbReference type="GO" id="GO:0006629">
    <property type="term" value="P:lipid metabolic process"/>
    <property type="evidence" value="ECO:0007669"/>
    <property type="project" value="InterPro"/>
</dbReference>
<dbReference type="Pfam" id="PF01764">
    <property type="entry name" value="Lipase_3"/>
    <property type="match status" value="1"/>
</dbReference>
<dbReference type="SMART" id="SM00239">
    <property type="entry name" value="C2"/>
    <property type="match status" value="1"/>
</dbReference>
<dbReference type="InterPro" id="IPR035892">
    <property type="entry name" value="C2_domain_sf"/>
</dbReference>
<dbReference type="CDD" id="cd00030">
    <property type="entry name" value="C2"/>
    <property type="match status" value="1"/>
</dbReference>
<protein>
    <recommendedName>
        <fullName evidence="1">C2 domain-containing protein</fullName>
    </recommendedName>
</protein>
<dbReference type="InterPro" id="IPR002921">
    <property type="entry name" value="Fungal_lipase-type"/>
</dbReference>
<comment type="caution">
    <text evidence="2">The sequence shown here is derived from an EMBL/GenBank/DDBJ whole genome shotgun (WGS) entry which is preliminary data.</text>
</comment>
<reference evidence="2 3" key="1">
    <citation type="submission" date="2023-10" db="EMBL/GenBank/DDBJ databases">
        <authorList>
            <person name="Maclean D."/>
            <person name="Macfadyen A."/>
        </authorList>
    </citation>
    <scope>NUCLEOTIDE SEQUENCE [LARGE SCALE GENOMIC DNA]</scope>
</reference>
<dbReference type="Gene3D" id="2.60.40.150">
    <property type="entry name" value="C2 domain"/>
    <property type="match status" value="1"/>
</dbReference>
<accession>A0AAV1IF78</accession>
<dbReference type="PANTHER" id="PTHR47759:SF2">
    <property type="entry name" value="TRIGLYCERIDE LIPASE"/>
    <property type="match status" value="1"/>
</dbReference>
<feature type="domain" description="C2" evidence="1">
    <location>
        <begin position="113"/>
        <end position="233"/>
    </location>
</feature>
<name>A0AAV1IF78_9CHLO</name>
<gene>
    <name evidence="2" type="ORF">CVIRNUC_008568</name>
</gene>
<dbReference type="PANTHER" id="PTHR47759">
    <property type="entry name" value="OS04G0509100 PROTEIN"/>
    <property type="match status" value="1"/>
</dbReference>
<dbReference type="Proteomes" id="UP001314263">
    <property type="component" value="Unassembled WGS sequence"/>
</dbReference>
<dbReference type="AlphaFoldDB" id="A0AAV1IF78"/>
<dbReference type="InterPro" id="IPR029058">
    <property type="entry name" value="AB_hydrolase_fold"/>
</dbReference>
<dbReference type="EMBL" id="CAUYUE010000012">
    <property type="protein sequence ID" value="CAK0785361.1"/>
    <property type="molecule type" value="Genomic_DNA"/>
</dbReference>
<sequence>MSTSSQITWKVTRLVLTPPHQSSQSPSAYRPATLPVQKAWSSKTYAALPSQQVLQRTCRALTAAAARQADVLVSVEEAKGGLDSNVATAIALAGCAFESYNEPTRVTSKLQERSNNGTVTTYIDRDFLANTVAGTLNIMVRGAKNLPACDLWGTSDPYCIVSIGDNIAKTTHKERTLNPIWDEELQLYVRHPRAERLLIRVLDKDTLTADEDLGSILLAVEDLTDGKQHELDIQLEGPQQPPSIQLRVQYLTLSEAMGDLEKAEMGGPAQGSALEGLTSSAWREIAEISGRTADELYNPLCFIENDVTDTQMWLLWNAAVKSLVVAFRGTEQVKWKDMMTDLSFQPAPFNPERVLERSSSASLIRQEDEEEWDWGQLAPRVFQAFSGSGNGLSASEKAGIERATNAKPWVHMGFLKAYDSVRAKVMAISDEVMGGMPCSWQVYVTGHSLGGALATLCSYELANRRYRGRKGPGITMYNYGSPRVGNAAFARAYDESVPSSWRITNKLDVIPRVPRLMGYSHVGNSCSVLPDGTFEVNDKKIDVFEEGHGPEDVLPLLAQKAIRAAKTKGEEDTAEIQALLQHEMDFMQTLITGSALTEHMEEFYLDTLRALATAEASISGIANELEERKAGEC</sequence>